<feature type="binding site" evidence="6">
    <location>
        <position position="142"/>
    </location>
    <ligand>
        <name>NAD(+)</name>
        <dbReference type="ChEBI" id="CHEBI:57540"/>
    </ligand>
</feature>
<feature type="binding site" evidence="6">
    <location>
        <position position="119"/>
    </location>
    <ligand>
        <name>NAD(+)</name>
        <dbReference type="ChEBI" id="CHEBI:57540"/>
    </ligand>
</feature>
<feature type="active site" description="N6-AMP-lysine intermediate" evidence="6">
    <location>
        <position position="121"/>
    </location>
</feature>
<keyword evidence="6" id="KW-0520">NAD</keyword>
<dbReference type="Pfam" id="PF01653">
    <property type="entry name" value="DNA_ligase_aden"/>
    <property type="match status" value="1"/>
</dbReference>
<keyword evidence="3 6" id="KW-0862">Zinc</keyword>
<evidence type="ECO:0000256" key="4">
    <source>
        <dbReference type="ARBA" id="ARBA00022842"/>
    </source>
</evidence>
<evidence type="ECO:0000259" key="7">
    <source>
        <dbReference type="PROSITE" id="PS50172"/>
    </source>
</evidence>
<feature type="binding site" evidence="6">
    <location>
        <position position="292"/>
    </location>
    <ligand>
        <name>NAD(+)</name>
        <dbReference type="ChEBI" id="CHEBI:57540"/>
    </ligand>
</feature>
<dbReference type="PROSITE" id="PS50172">
    <property type="entry name" value="BRCT"/>
    <property type="match status" value="1"/>
</dbReference>
<evidence type="ECO:0000313" key="8">
    <source>
        <dbReference type="EMBL" id="MBU4692374.1"/>
    </source>
</evidence>
<evidence type="ECO:0000256" key="6">
    <source>
        <dbReference type="HAMAP-Rule" id="MF_01588"/>
    </source>
</evidence>
<feature type="binding site" evidence="6">
    <location>
        <position position="410"/>
    </location>
    <ligand>
        <name>Zn(2+)</name>
        <dbReference type="ChEBI" id="CHEBI:29105"/>
    </ligand>
</feature>
<feature type="binding site" evidence="6">
    <location>
        <begin position="37"/>
        <end position="41"/>
    </location>
    <ligand>
        <name>NAD(+)</name>
        <dbReference type="ChEBI" id="CHEBI:57540"/>
    </ligand>
</feature>
<dbReference type="RefSeq" id="WP_216488902.1">
    <property type="nucleotide sequence ID" value="NZ_JAHMHH010000002.1"/>
</dbReference>
<comment type="similarity">
    <text evidence="6">Belongs to the NAD-dependent DNA ligase family. LigA subfamily.</text>
</comment>
<dbReference type="GO" id="GO:0003911">
    <property type="term" value="F:DNA ligase (NAD+) activity"/>
    <property type="evidence" value="ECO:0007669"/>
    <property type="project" value="UniProtKB-EC"/>
</dbReference>
<feature type="domain" description="BRCT" evidence="7">
    <location>
        <begin position="594"/>
        <end position="668"/>
    </location>
</feature>
<comment type="function">
    <text evidence="6">DNA ligase that catalyzes the formation of phosphodiester linkages between 5'-phosphoryl and 3'-hydroxyl groups in double-stranded DNA using NAD as a coenzyme and as the energy source for the reaction. It is essential for DNA replication and repair of damaged DNA.</text>
</comment>
<keyword evidence="5 6" id="KW-0234">DNA repair</keyword>
<keyword evidence="1 6" id="KW-0479">Metal-binding</keyword>
<dbReference type="InterPro" id="IPR001679">
    <property type="entry name" value="DNA_ligase"/>
</dbReference>
<evidence type="ECO:0000256" key="2">
    <source>
        <dbReference type="ARBA" id="ARBA00022763"/>
    </source>
</evidence>
<keyword evidence="6" id="KW-0464">Manganese</keyword>
<dbReference type="InterPro" id="IPR018239">
    <property type="entry name" value="DNA_ligase_AS"/>
</dbReference>
<feature type="binding site" evidence="6">
    <location>
        <begin position="90"/>
        <end position="91"/>
    </location>
    <ligand>
        <name>NAD(+)</name>
        <dbReference type="ChEBI" id="CHEBI:57540"/>
    </ligand>
</feature>
<feature type="binding site" evidence="6">
    <location>
        <position position="407"/>
    </location>
    <ligand>
        <name>Zn(2+)</name>
        <dbReference type="ChEBI" id="CHEBI:29105"/>
    </ligand>
</feature>
<feature type="binding site" evidence="6">
    <location>
        <position position="176"/>
    </location>
    <ligand>
        <name>NAD(+)</name>
        <dbReference type="ChEBI" id="CHEBI:57540"/>
    </ligand>
</feature>
<evidence type="ECO:0000256" key="5">
    <source>
        <dbReference type="ARBA" id="ARBA00023204"/>
    </source>
</evidence>
<feature type="binding site" evidence="6">
    <location>
        <position position="316"/>
    </location>
    <ligand>
        <name>NAD(+)</name>
        <dbReference type="ChEBI" id="CHEBI:57540"/>
    </ligand>
</feature>
<dbReference type="PROSITE" id="PS01055">
    <property type="entry name" value="DNA_LIGASE_N1"/>
    <property type="match status" value="1"/>
</dbReference>
<keyword evidence="9" id="KW-1185">Reference proteome</keyword>
<name>A0ABS6DPX6_9MOLU</name>
<keyword evidence="6" id="KW-0235">DNA replication</keyword>
<evidence type="ECO:0000256" key="1">
    <source>
        <dbReference type="ARBA" id="ARBA00022723"/>
    </source>
</evidence>
<keyword evidence="6 8" id="KW-0436">Ligase</keyword>
<evidence type="ECO:0000313" key="9">
    <source>
        <dbReference type="Proteomes" id="UP000718793"/>
    </source>
</evidence>
<dbReference type="SMART" id="SM00532">
    <property type="entry name" value="LIGANc"/>
    <property type="match status" value="1"/>
</dbReference>
<dbReference type="CDD" id="cd17748">
    <property type="entry name" value="BRCT_DNA_ligase_like"/>
    <property type="match status" value="1"/>
</dbReference>
<dbReference type="InterPro" id="IPR001357">
    <property type="entry name" value="BRCT_dom"/>
</dbReference>
<dbReference type="Proteomes" id="UP000718793">
    <property type="component" value="Unassembled WGS sequence"/>
</dbReference>
<accession>A0ABS6DPX6</accession>
<dbReference type="NCBIfam" id="TIGR00575">
    <property type="entry name" value="dnlj"/>
    <property type="match status" value="1"/>
</dbReference>
<comment type="catalytic activity">
    <reaction evidence="6">
        <text>NAD(+) + (deoxyribonucleotide)n-3'-hydroxyl + 5'-phospho-(deoxyribonucleotide)m = (deoxyribonucleotide)n+m + AMP + beta-nicotinamide D-nucleotide.</text>
        <dbReference type="EC" id="6.5.1.2"/>
    </reaction>
</comment>
<gene>
    <name evidence="6 8" type="primary">ligA</name>
    <name evidence="8" type="ORF">KQ875_02040</name>
</gene>
<dbReference type="InterPro" id="IPR041663">
    <property type="entry name" value="DisA/LigA_HHH"/>
</dbReference>
<comment type="caution">
    <text evidence="8">The sequence shown here is derived from an EMBL/GenBank/DDBJ whole genome shotgun (WGS) entry which is preliminary data.</text>
</comment>
<dbReference type="PIRSF" id="PIRSF001604">
    <property type="entry name" value="LigA"/>
    <property type="match status" value="1"/>
</dbReference>
<dbReference type="Pfam" id="PF03120">
    <property type="entry name" value="OB_DNA_ligase"/>
    <property type="match status" value="1"/>
</dbReference>
<reference evidence="8" key="1">
    <citation type="submission" date="2021-06" db="EMBL/GenBank/DDBJ databases">
        <title>Novel Mycoplasma species detected in California sea lions (Zalophus californianus) from the USA.</title>
        <authorList>
            <person name="Volokhov D.V."/>
            <person name="Furtak V.A."/>
            <person name="Zagorodnyaya T.A."/>
        </authorList>
    </citation>
    <scope>NUCLEOTIDE SEQUENCE [LARGE SCALE GENOMIC DNA]</scope>
    <source>
        <strain evidence="8">CSL 5346</strain>
    </source>
</reference>
<proteinExistence type="inferred from homology"/>
<dbReference type="InterPro" id="IPR004150">
    <property type="entry name" value="NAD_DNA_ligase_OB"/>
</dbReference>
<dbReference type="EMBL" id="JAHMHH010000002">
    <property type="protein sequence ID" value="MBU4692374.1"/>
    <property type="molecule type" value="Genomic_DNA"/>
</dbReference>
<keyword evidence="2 6" id="KW-0227">DNA damage</keyword>
<dbReference type="Pfam" id="PF00533">
    <property type="entry name" value="BRCT"/>
    <property type="match status" value="1"/>
</dbReference>
<dbReference type="InterPro" id="IPR013839">
    <property type="entry name" value="DNAligase_adenylation"/>
</dbReference>
<organism evidence="8 9">
    <name type="scientific">Mycoplasma zalophi</name>
    <dbReference type="NCBI Taxonomy" id="191287"/>
    <lineage>
        <taxon>Bacteria</taxon>
        <taxon>Bacillati</taxon>
        <taxon>Mycoplasmatota</taxon>
        <taxon>Mollicutes</taxon>
        <taxon>Mycoplasmataceae</taxon>
        <taxon>Mycoplasma</taxon>
    </lineage>
</organism>
<sequence length="668" mass="76912">MENNTNKKIKEEIILLQEKIQAWNHAYFDLDDPVVEDAIYDKEIIKLKKLEQEYSFLFTEDELVQSPTHIIGSSVSNAFQKVTHDFPMLSLQKSYEKEELQHWIENINKVSFDVSYFIEPKIDGLSISLKYKNGKLVQAVTRGDGYIGEDVTHNILTIKELPKQIDYLKEIEIRGEVYLKLSEFEKLNLELKKENKQQLANPRNAASGSLRQLNPEITKTRNLSIYLYNIQEPHEHEIYSVDETRKWLKNHNFPVTDEGKVVFNIGEMLKWINDFKFKKTLLDYETDGIVIKLNEIKYYNLLGTTQKFPRYAIAYKYEPNTATTVLKDIFITIGRTGMVTYNATLENVFLGGSNIQAATLHNYDYIKKLKIDIGDLVYIKKAGEIIPKVISTVHSKSQTNFQKILHCPFCNSLLEESDTGIDQFCVNEDCKEVKLKKMIHFTSKTAMDILTLGERNIEILYNLGLVNSFSDIYKLKDKYDQLIKIERFGAKSVEKMLQSIEDSKNQDLSNLIHAISIKLVGEKVSYFLASKIQEFKNLLDFDFDSLITYHEIGEKIIHSLKEFTANSKNRQMIQELVDLGLNLKHKNQINSFSLMNQSFVITGTLSQPRPSIEKILISKGAKVSSSVTKNTSYLLIGEKPGSKLAKAKALNVKIITEQQLFEEILQEN</sequence>
<dbReference type="CDD" id="cd00114">
    <property type="entry name" value="LIGANc"/>
    <property type="match status" value="1"/>
</dbReference>
<feature type="binding site" evidence="6">
    <location>
        <position position="430"/>
    </location>
    <ligand>
        <name>Zn(2+)</name>
        <dbReference type="ChEBI" id="CHEBI:29105"/>
    </ligand>
</feature>
<dbReference type="EC" id="6.5.1.2" evidence="6"/>
<dbReference type="SMART" id="SM00292">
    <property type="entry name" value="BRCT"/>
    <property type="match status" value="1"/>
</dbReference>
<protein>
    <recommendedName>
        <fullName evidence="6">DNA ligase</fullName>
        <ecNumber evidence="6">6.5.1.2</ecNumber>
    </recommendedName>
    <alternativeName>
        <fullName evidence="6">Polydeoxyribonucleotide synthase [NAD(+)]</fullName>
    </alternativeName>
</protein>
<dbReference type="NCBIfam" id="NF005932">
    <property type="entry name" value="PRK07956.1"/>
    <property type="match status" value="1"/>
</dbReference>
<evidence type="ECO:0000256" key="3">
    <source>
        <dbReference type="ARBA" id="ARBA00022833"/>
    </source>
</evidence>
<feature type="binding site" evidence="6">
    <location>
        <position position="425"/>
    </location>
    <ligand>
        <name>Zn(2+)</name>
        <dbReference type="ChEBI" id="CHEBI:29105"/>
    </ligand>
</feature>
<comment type="cofactor">
    <cofactor evidence="6">
        <name>Mg(2+)</name>
        <dbReference type="ChEBI" id="CHEBI:18420"/>
    </cofactor>
    <cofactor evidence="6">
        <name>Mn(2+)</name>
        <dbReference type="ChEBI" id="CHEBI:29035"/>
    </cofactor>
</comment>
<dbReference type="InterPro" id="IPR013840">
    <property type="entry name" value="DNAligase_N"/>
</dbReference>
<dbReference type="HAMAP" id="MF_01588">
    <property type="entry name" value="DNA_ligase_A"/>
    <property type="match status" value="1"/>
</dbReference>
<keyword evidence="4 6" id="KW-0460">Magnesium</keyword>
<dbReference type="Pfam" id="PF12826">
    <property type="entry name" value="HHH_2"/>
    <property type="match status" value="1"/>
</dbReference>